<dbReference type="AlphaFoldDB" id="A0A0D0BA28"/>
<dbReference type="Proteomes" id="UP000053593">
    <property type="component" value="Unassembled WGS sequence"/>
</dbReference>
<dbReference type="PIRSF" id="PIRSF018153">
    <property type="entry name" value="Glyco_trans_15"/>
    <property type="match status" value="1"/>
</dbReference>
<dbReference type="GO" id="GO:0006487">
    <property type="term" value="P:protein N-linked glycosylation"/>
    <property type="evidence" value="ECO:0007669"/>
    <property type="project" value="TreeGrafter"/>
</dbReference>
<dbReference type="GO" id="GO:0000032">
    <property type="term" value="P:cell wall mannoprotein biosynthetic process"/>
    <property type="evidence" value="ECO:0007669"/>
    <property type="project" value="TreeGrafter"/>
</dbReference>
<proteinExistence type="inferred from homology"/>
<evidence type="ECO:0000313" key="4">
    <source>
        <dbReference type="EMBL" id="KIK51121.1"/>
    </source>
</evidence>
<feature type="active site" description="Nucleophile" evidence="3">
    <location>
        <position position="282"/>
    </location>
</feature>
<evidence type="ECO:0000256" key="1">
    <source>
        <dbReference type="ARBA" id="ARBA00007677"/>
    </source>
</evidence>
<keyword evidence="5" id="KW-1185">Reference proteome</keyword>
<dbReference type="InterPro" id="IPR029044">
    <property type="entry name" value="Nucleotide-diphossugar_trans"/>
</dbReference>
<dbReference type="GO" id="GO:0000026">
    <property type="term" value="F:alpha-1,2-mannosyltransferase activity"/>
    <property type="evidence" value="ECO:0007669"/>
    <property type="project" value="TreeGrafter"/>
</dbReference>
<dbReference type="Gene3D" id="3.90.550.10">
    <property type="entry name" value="Spore Coat Polysaccharide Biosynthesis Protein SpsA, Chain A"/>
    <property type="match status" value="1"/>
</dbReference>
<keyword evidence="2 4" id="KW-0808">Transferase</keyword>
<dbReference type="FunFam" id="3.90.550.10:FF:000051">
    <property type="entry name" value="Alpha-1,2-mannosyltransferase (Ktr4)"/>
    <property type="match status" value="1"/>
</dbReference>
<evidence type="ECO:0000313" key="5">
    <source>
        <dbReference type="Proteomes" id="UP000053593"/>
    </source>
</evidence>
<dbReference type="InterPro" id="IPR002685">
    <property type="entry name" value="Glyco_trans_15"/>
</dbReference>
<evidence type="ECO:0000256" key="3">
    <source>
        <dbReference type="PIRSR" id="PIRSR018153-1"/>
    </source>
</evidence>
<dbReference type="GO" id="GO:0016020">
    <property type="term" value="C:membrane"/>
    <property type="evidence" value="ECO:0007669"/>
    <property type="project" value="InterPro"/>
</dbReference>
<comment type="similarity">
    <text evidence="1">Belongs to the glycosyltransferase 15 family.</text>
</comment>
<evidence type="ECO:0000256" key="2">
    <source>
        <dbReference type="ARBA" id="ARBA00022679"/>
    </source>
</evidence>
<dbReference type="PANTHER" id="PTHR31121:SF6">
    <property type="entry name" value="ALPHA-1,2 MANNOSYLTRANSFERASE KTR1"/>
    <property type="match status" value="1"/>
</dbReference>
<dbReference type="HOGENOM" id="CLU_024327_4_4_1"/>
<sequence>MLSRLFRYATLVLFFTILLHFILLSAHDQYREATASRLSKFSSHFQEELLGEDLNLSAETTSQSSSKSSNDLANATFVMLARNSDLEGTISSIRALEDRFNSRFGYPYVLLNDEPFTDEFKRRVSVLTRSEVKFGTVPKDHWSQPDWIDEEKAANARKQMELSQVKYGGSLNYRHMCRFNAGFFYRHELLQPYRWYWRVEPNVKFYCDIHRDPFRFMEENNKVYGFTIAVYEISATIRTLWRTVTDFIKAYPEYLAHDNAMGFISDDDGKTYNRCHFWSNFEIADMDFWRGPAYTAFFEYLDSQGGFYYERWGDAPVHSIAASLFLRRDQIHFFEEIGYQHDDWGHCPIPDDVWEKGRCSCAQGNSFDMDVSSCKPRWDRFIRS</sequence>
<accession>A0A0D0BA28</accession>
<dbReference type="Pfam" id="PF01793">
    <property type="entry name" value="Glyco_transf_15"/>
    <property type="match status" value="1"/>
</dbReference>
<dbReference type="SUPFAM" id="SSF53448">
    <property type="entry name" value="Nucleotide-diphospho-sugar transferases"/>
    <property type="match status" value="1"/>
</dbReference>
<gene>
    <name evidence="4" type="ORF">GYMLUDRAFT_50744</name>
</gene>
<reference evidence="4 5" key="1">
    <citation type="submission" date="2014-04" db="EMBL/GenBank/DDBJ databases">
        <title>Evolutionary Origins and Diversification of the Mycorrhizal Mutualists.</title>
        <authorList>
            <consortium name="DOE Joint Genome Institute"/>
            <consortium name="Mycorrhizal Genomics Consortium"/>
            <person name="Kohler A."/>
            <person name="Kuo A."/>
            <person name="Nagy L.G."/>
            <person name="Floudas D."/>
            <person name="Copeland A."/>
            <person name="Barry K.W."/>
            <person name="Cichocki N."/>
            <person name="Veneault-Fourrey C."/>
            <person name="LaButti K."/>
            <person name="Lindquist E.A."/>
            <person name="Lipzen A."/>
            <person name="Lundell T."/>
            <person name="Morin E."/>
            <person name="Murat C."/>
            <person name="Riley R."/>
            <person name="Ohm R."/>
            <person name="Sun H."/>
            <person name="Tunlid A."/>
            <person name="Henrissat B."/>
            <person name="Grigoriev I.V."/>
            <person name="Hibbett D.S."/>
            <person name="Martin F."/>
        </authorList>
    </citation>
    <scope>NUCLEOTIDE SEQUENCE [LARGE SCALE GENOMIC DNA]</scope>
    <source>
        <strain evidence="4 5">FD-317 M1</strain>
    </source>
</reference>
<dbReference type="OrthoDB" id="439943at2759"/>
<dbReference type="EMBL" id="KN834872">
    <property type="protein sequence ID" value="KIK51121.1"/>
    <property type="molecule type" value="Genomic_DNA"/>
</dbReference>
<dbReference type="GO" id="GO:0005794">
    <property type="term" value="C:Golgi apparatus"/>
    <property type="evidence" value="ECO:0007669"/>
    <property type="project" value="TreeGrafter"/>
</dbReference>
<name>A0A0D0BA28_9AGAR</name>
<protein>
    <submittedName>
        <fullName evidence="4">Glycosyltransferase family 15 protein</fullName>
    </submittedName>
</protein>
<organism evidence="4 5">
    <name type="scientific">Collybiopsis luxurians FD-317 M1</name>
    <dbReference type="NCBI Taxonomy" id="944289"/>
    <lineage>
        <taxon>Eukaryota</taxon>
        <taxon>Fungi</taxon>
        <taxon>Dikarya</taxon>
        <taxon>Basidiomycota</taxon>
        <taxon>Agaricomycotina</taxon>
        <taxon>Agaricomycetes</taxon>
        <taxon>Agaricomycetidae</taxon>
        <taxon>Agaricales</taxon>
        <taxon>Marasmiineae</taxon>
        <taxon>Omphalotaceae</taxon>
        <taxon>Collybiopsis</taxon>
        <taxon>Collybiopsis luxurians</taxon>
    </lineage>
</organism>
<dbReference type="PANTHER" id="PTHR31121">
    <property type="entry name" value="ALPHA-1,2 MANNOSYLTRANSFERASE KTR1"/>
    <property type="match status" value="1"/>
</dbReference>